<dbReference type="STRING" id="1433287.X808_2540"/>
<evidence type="ECO:0000313" key="1">
    <source>
        <dbReference type="EMBL" id="AHG74781.1"/>
    </source>
</evidence>
<keyword evidence="2" id="KW-1185">Reference proteome</keyword>
<dbReference type="Proteomes" id="UP000066995">
    <property type="component" value="Chromosome"/>
</dbReference>
<dbReference type="KEGG" id="mvi:X808_2540"/>
<accession>W0Q8D2</accession>
<proteinExistence type="predicted"/>
<dbReference type="EMBL" id="CP006943">
    <property type="protein sequence ID" value="AHG74781.1"/>
    <property type="molecule type" value="Genomic_DNA"/>
</dbReference>
<name>W0Q8D2_9PAST</name>
<gene>
    <name evidence="1" type="ORF">X808_2540</name>
</gene>
<organism evidence="1 2">
    <name type="scientific">Mannheimia varigena USDA-ARS-USMARC-1296</name>
    <dbReference type="NCBI Taxonomy" id="1433287"/>
    <lineage>
        <taxon>Bacteria</taxon>
        <taxon>Pseudomonadati</taxon>
        <taxon>Pseudomonadota</taxon>
        <taxon>Gammaproteobacteria</taxon>
        <taxon>Pasteurellales</taxon>
        <taxon>Pasteurellaceae</taxon>
        <taxon>Mannheimia</taxon>
    </lineage>
</organism>
<dbReference type="HOGENOM" id="CLU_2012496_0_0_6"/>
<protein>
    <submittedName>
        <fullName evidence="1">Uncharacterized protein</fullName>
    </submittedName>
</protein>
<dbReference type="AlphaFoldDB" id="W0Q8D2"/>
<sequence length="123" mass="14446">MGVYIVENGKLKFVGFSRYGNKNISLGMPKSNTYKYAVENNQLFGEYVVPANLPIIVGYSNREYCSEGWIFRDCWEHRTEQYFIPEPNKDYDIINGYHVYEVDKLGNQKRIDSTGEIIRSWKK</sequence>
<reference evidence="1 2" key="1">
    <citation type="submission" date="2013-12" db="EMBL/GenBank/DDBJ databases">
        <title>Annotation of the Mannheimia varigena USDA-ARS-USMARC-1296 complete genome.</title>
        <authorList>
            <person name="Harhay G.P."/>
            <person name="Clawson M.L."/>
            <person name="Murray R.W."/>
            <person name="Lubbers B.V."/>
            <person name="Heaton M.P."/>
            <person name="Chitko-Mckown C.G."/>
            <person name="Harhay D.M."/>
            <person name="Smith T.P.L."/>
        </authorList>
    </citation>
    <scope>NUCLEOTIDE SEQUENCE [LARGE SCALE GENOMIC DNA]</scope>
    <source>
        <strain evidence="1 2">USDA-ARS-USMARC-1296</strain>
    </source>
</reference>
<evidence type="ECO:0000313" key="2">
    <source>
        <dbReference type="Proteomes" id="UP000066995"/>
    </source>
</evidence>